<dbReference type="SUPFAM" id="SSF51905">
    <property type="entry name" value="FAD/NAD(P)-binding domain"/>
    <property type="match status" value="1"/>
</dbReference>
<name>A0A9P6TYW9_9FUNG</name>
<keyword evidence="3" id="KW-0285">Flavoprotein</keyword>
<comment type="similarity">
    <text evidence="2">Belongs to the PheA/TfdB FAD monooxygenase family.</text>
</comment>
<comment type="cofactor">
    <cofactor evidence="1">
        <name>FAD</name>
        <dbReference type="ChEBI" id="CHEBI:57692"/>
    </cofactor>
</comment>
<dbReference type="InterPro" id="IPR038220">
    <property type="entry name" value="PHOX_C_sf"/>
</dbReference>
<dbReference type="GO" id="GO:0071949">
    <property type="term" value="F:FAD binding"/>
    <property type="evidence" value="ECO:0007669"/>
    <property type="project" value="InterPro"/>
</dbReference>
<dbReference type="Gene3D" id="3.40.30.20">
    <property type="match status" value="1"/>
</dbReference>
<evidence type="ECO:0000256" key="1">
    <source>
        <dbReference type="ARBA" id="ARBA00001974"/>
    </source>
</evidence>
<evidence type="ECO:0000256" key="3">
    <source>
        <dbReference type="ARBA" id="ARBA00022630"/>
    </source>
</evidence>
<evidence type="ECO:0000256" key="4">
    <source>
        <dbReference type="ARBA" id="ARBA00022827"/>
    </source>
</evidence>
<dbReference type="OrthoDB" id="1716816at2759"/>
<sequence length="350" mass="38245">MIDDLLGMNLGLQDSHNLTWKLALVMHGIAPASILETYEAERKPVADAIIKMTARLLEVGLAQDFVRRLIRSAIFTIAPYIIPYLTASKNPVTMLTIRYHENAINQHSKSQASIAQDFQVGQRARDGQLHVIRKRGIDLAEVEGQVVRLHELTVGPGIFHIAVFTSDMFAASSEPPPAAIKGTETTTAATLAKDIEEYLAAWRSKWTYKSSNEIARSSGNGQDISPPPSPDFKSPLTSSEAIPYPLRANKLIMVHVIASDKISAKPNDANGTHPEVVSDADPLITKQPGDGKIYLDQQGVLHQKYGIQANKGPGTIVVIRPDSHIGYRVLGASKSAWDDVSQYLDSILIN</sequence>
<keyword evidence="4" id="KW-0274">FAD</keyword>
<dbReference type="Proteomes" id="UP000726737">
    <property type="component" value="Unassembled WGS sequence"/>
</dbReference>
<dbReference type="InterPro" id="IPR012941">
    <property type="entry name" value="Phe_hydrox_C_dim_dom"/>
</dbReference>
<evidence type="ECO:0000259" key="8">
    <source>
        <dbReference type="Pfam" id="PF07976"/>
    </source>
</evidence>
<dbReference type="Pfam" id="PF07976">
    <property type="entry name" value="Phe_hydrox_dim"/>
    <property type="match status" value="1"/>
</dbReference>
<dbReference type="InterPro" id="IPR036188">
    <property type="entry name" value="FAD/NAD-bd_sf"/>
</dbReference>
<proteinExistence type="inferred from homology"/>
<protein>
    <recommendedName>
        <fullName evidence="11">FAD-binding domain-containing protein</fullName>
    </recommendedName>
</protein>
<dbReference type="InterPro" id="IPR036249">
    <property type="entry name" value="Thioredoxin-like_sf"/>
</dbReference>
<evidence type="ECO:0000313" key="9">
    <source>
        <dbReference type="EMBL" id="KAG0252519.1"/>
    </source>
</evidence>
<evidence type="ECO:0000256" key="2">
    <source>
        <dbReference type="ARBA" id="ARBA00007801"/>
    </source>
</evidence>
<dbReference type="PANTHER" id="PTHR43004:SF19">
    <property type="entry name" value="BINDING MONOOXYGENASE, PUTATIVE (JCVI)-RELATED"/>
    <property type="match status" value="1"/>
</dbReference>
<dbReference type="SUPFAM" id="SSF52833">
    <property type="entry name" value="Thioredoxin-like"/>
    <property type="match status" value="1"/>
</dbReference>
<evidence type="ECO:0000313" key="10">
    <source>
        <dbReference type="Proteomes" id="UP000726737"/>
    </source>
</evidence>
<reference evidence="9" key="1">
    <citation type="journal article" date="2020" name="Fungal Divers.">
        <title>Resolving the Mortierellaceae phylogeny through synthesis of multi-gene phylogenetics and phylogenomics.</title>
        <authorList>
            <person name="Vandepol N."/>
            <person name="Liber J."/>
            <person name="Desiro A."/>
            <person name="Na H."/>
            <person name="Kennedy M."/>
            <person name="Barry K."/>
            <person name="Grigoriev I.V."/>
            <person name="Miller A.N."/>
            <person name="O'Donnell K."/>
            <person name="Stajich J.E."/>
            <person name="Bonito G."/>
        </authorList>
    </citation>
    <scope>NUCLEOTIDE SEQUENCE</scope>
    <source>
        <strain evidence="9">KOD948</strain>
    </source>
</reference>
<dbReference type="InterPro" id="IPR002938">
    <property type="entry name" value="FAD-bd"/>
</dbReference>
<organism evidence="9 10">
    <name type="scientific">Mortierella polycephala</name>
    <dbReference type="NCBI Taxonomy" id="41804"/>
    <lineage>
        <taxon>Eukaryota</taxon>
        <taxon>Fungi</taxon>
        <taxon>Fungi incertae sedis</taxon>
        <taxon>Mucoromycota</taxon>
        <taxon>Mortierellomycotina</taxon>
        <taxon>Mortierellomycetes</taxon>
        <taxon>Mortierellales</taxon>
        <taxon>Mortierellaceae</taxon>
        <taxon>Mortierella</taxon>
    </lineage>
</organism>
<evidence type="ECO:0000259" key="7">
    <source>
        <dbReference type="Pfam" id="PF01494"/>
    </source>
</evidence>
<keyword evidence="10" id="KW-1185">Reference proteome</keyword>
<feature type="compositionally biased region" description="Polar residues" evidence="6">
    <location>
        <begin position="214"/>
        <end position="223"/>
    </location>
</feature>
<accession>A0A9P6TYW9</accession>
<keyword evidence="5" id="KW-0560">Oxidoreductase</keyword>
<feature type="domain" description="Phenol hydroxylase-like C-terminal dimerisation" evidence="8">
    <location>
        <begin position="292"/>
        <end position="349"/>
    </location>
</feature>
<evidence type="ECO:0008006" key="11">
    <source>
        <dbReference type="Google" id="ProtNLM"/>
    </source>
</evidence>
<gene>
    <name evidence="9" type="ORF">BG011_006930</name>
</gene>
<comment type="caution">
    <text evidence="9">The sequence shown here is derived from an EMBL/GenBank/DDBJ whole genome shotgun (WGS) entry which is preliminary data.</text>
</comment>
<dbReference type="EMBL" id="JAAAJA010000515">
    <property type="protein sequence ID" value="KAG0252519.1"/>
    <property type="molecule type" value="Genomic_DNA"/>
</dbReference>
<evidence type="ECO:0000256" key="6">
    <source>
        <dbReference type="SAM" id="MobiDB-lite"/>
    </source>
</evidence>
<evidence type="ECO:0000256" key="5">
    <source>
        <dbReference type="ARBA" id="ARBA00023002"/>
    </source>
</evidence>
<dbReference type="GO" id="GO:0016709">
    <property type="term" value="F:oxidoreductase activity, acting on paired donors, with incorporation or reduction of molecular oxygen, NAD(P)H as one donor, and incorporation of one atom of oxygen"/>
    <property type="evidence" value="ECO:0007669"/>
    <property type="project" value="UniProtKB-ARBA"/>
</dbReference>
<feature type="domain" description="FAD-binding" evidence="7">
    <location>
        <begin position="6"/>
        <end position="51"/>
    </location>
</feature>
<feature type="region of interest" description="Disordered" evidence="6">
    <location>
        <begin position="214"/>
        <end position="238"/>
    </location>
</feature>
<dbReference type="Gene3D" id="3.50.50.60">
    <property type="entry name" value="FAD/NAD(P)-binding domain"/>
    <property type="match status" value="1"/>
</dbReference>
<dbReference type="AlphaFoldDB" id="A0A9P6TYW9"/>
<dbReference type="Pfam" id="PF01494">
    <property type="entry name" value="FAD_binding_3"/>
    <property type="match status" value="1"/>
</dbReference>
<dbReference type="InterPro" id="IPR050641">
    <property type="entry name" value="RIFMO-like"/>
</dbReference>
<dbReference type="PANTHER" id="PTHR43004">
    <property type="entry name" value="TRK SYSTEM POTASSIUM UPTAKE PROTEIN"/>
    <property type="match status" value="1"/>
</dbReference>
<dbReference type="PRINTS" id="PR00420">
    <property type="entry name" value="RNGMNOXGNASE"/>
</dbReference>